<reference evidence="2 3" key="1">
    <citation type="submission" date="2019-11" db="EMBL/GenBank/DDBJ databases">
        <authorList>
            <person name="Zheng R.K."/>
            <person name="Sun C.M."/>
        </authorList>
    </citation>
    <scope>NUCLEOTIDE SEQUENCE [LARGE SCALE GENOMIC DNA]</scope>
    <source>
        <strain evidence="2 3">WC007</strain>
    </source>
</reference>
<organism evidence="2 3">
    <name type="scientific">Maribellus comscasis</name>
    <dbReference type="NCBI Taxonomy" id="2681766"/>
    <lineage>
        <taxon>Bacteria</taxon>
        <taxon>Pseudomonadati</taxon>
        <taxon>Bacteroidota</taxon>
        <taxon>Bacteroidia</taxon>
        <taxon>Marinilabiliales</taxon>
        <taxon>Prolixibacteraceae</taxon>
        <taxon>Maribellus</taxon>
    </lineage>
</organism>
<accession>A0A6I6JLD3</accession>
<keyword evidence="3" id="KW-1185">Reference proteome</keyword>
<feature type="signal peptide" evidence="1">
    <location>
        <begin position="1"/>
        <end position="22"/>
    </location>
</feature>
<keyword evidence="1" id="KW-0732">Signal</keyword>
<evidence type="ECO:0000313" key="2">
    <source>
        <dbReference type="EMBL" id="QGY43616.1"/>
    </source>
</evidence>
<feature type="chain" id="PRO_5026103894" evidence="1">
    <location>
        <begin position="23"/>
        <end position="434"/>
    </location>
</feature>
<name>A0A6I6JLD3_9BACT</name>
<dbReference type="KEGG" id="mcos:GM418_08060"/>
<dbReference type="EMBL" id="CP046401">
    <property type="protein sequence ID" value="QGY43616.1"/>
    <property type="molecule type" value="Genomic_DNA"/>
</dbReference>
<protein>
    <submittedName>
        <fullName evidence="2">Uncharacterized protein</fullName>
    </submittedName>
</protein>
<dbReference type="RefSeq" id="WP_158864923.1">
    <property type="nucleotide sequence ID" value="NZ_CP046401.1"/>
</dbReference>
<dbReference type="AlphaFoldDB" id="A0A6I6JLD3"/>
<sequence>MISKIFNFTIVIFLLGTFQAYAGNHPTHDDIKNINTTITKGVYPYGKKEGKPKVFIEGIWLDFDYMRRHLPYIDFVNDPAVADIHIIINNRISGSGGQVYSIRYNNNTFENFTEYTLSCTTASSDTYEERRGKIVNTITLGLMPFANETEVAGNLSIRYRGEQNEIKPIVTDDPWHNWTFRGTFNGDIYMEESRKNFNYSYNLRADKVTEDWRIRNSGQMSVRTKEYEDDGEIYRSENTSSYISSSVVNSLSSRWSAGAFFGYSNSNYSNLIYSISAKPAVEYNIFPWDISDRKVFTIAYYIGPEWKKYYEETIYGKFQEGLWEQTLRLDLQIVQTWGEIEAGLDASNYLHDFSKNRITFDSDLSVRIVRGFSVNFNLRVENIHDQIYLAKGDVSLEDILLNKVQLPSTFEVRAGVGVRLQFGSIYNNIVNNRL</sequence>
<dbReference type="Proteomes" id="UP000428260">
    <property type="component" value="Chromosome"/>
</dbReference>
<proteinExistence type="predicted"/>
<evidence type="ECO:0000313" key="3">
    <source>
        <dbReference type="Proteomes" id="UP000428260"/>
    </source>
</evidence>
<gene>
    <name evidence="2" type="ORF">GM418_08060</name>
</gene>
<evidence type="ECO:0000256" key="1">
    <source>
        <dbReference type="SAM" id="SignalP"/>
    </source>
</evidence>